<dbReference type="Proteomes" id="UP000887013">
    <property type="component" value="Unassembled WGS sequence"/>
</dbReference>
<evidence type="ECO:0000313" key="2">
    <source>
        <dbReference type="Proteomes" id="UP000887013"/>
    </source>
</evidence>
<keyword evidence="2" id="KW-1185">Reference proteome</keyword>
<sequence length="74" mass="8582">MKNGMPADMLIFLKYICSNLKTFFFHAVDKEVCKQSGYDKGAVFFYKVEEKGVDEVKRRKDIVCYDLSNILSSE</sequence>
<comment type="caution">
    <text evidence="1">The sequence shown here is derived from an EMBL/GenBank/DDBJ whole genome shotgun (WGS) entry which is preliminary data.</text>
</comment>
<organism evidence="1 2">
    <name type="scientific">Nephila pilipes</name>
    <name type="common">Giant wood spider</name>
    <name type="synonym">Nephila maculata</name>
    <dbReference type="NCBI Taxonomy" id="299642"/>
    <lineage>
        <taxon>Eukaryota</taxon>
        <taxon>Metazoa</taxon>
        <taxon>Ecdysozoa</taxon>
        <taxon>Arthropoda</taxon>
        <taxon>Chelicerata</taxon>
        <taxon>Arachnida</taxon>
        <taxon>Araneae</taxon>
        <taxon>Araneomorphae</taxon>
        <taxon>Entelegynae</taxon>
        <taxon>Araneoidea</taxon>
        <taxon>Nephilidae</taxon>
        <taxon>Nephila</taxon>
    </lineage>
</organism>
<gene>
    <name evidence="1" type="ORF">NPIL_169641</name>
</gene>
<dbReference type="AlphaFoldDB" id="A0A8X6ILL5"/>
<dbReference type="EMBL" id="BMAW01045577">
    <property type="protein sequence ID" value="GFS50741.1"/>
    <property type="molecule type" value="Genomic_DNA"/>
</dbReference>
<proteinExistence type="predicted"/>
<evidence type="ECO:0000313" key="1">
    <source>
        <dbReference type="EMBL" id="GFS50741.1"/>
    </source>
</evidence>
<protein>
    <submittedName>
        <fullName evidence="1">Uncharacterized protein</fullName>
    </submittedName>
</protein>
<reference evidence="1" key="1">
    <citation type="submission" date="2020-08" db="EMBL/GenBank/DDBJ databases">
        <title>Multicomponent nature underlies the extraordinary mechanical properties of spider dragline silk.</title>
        <authorList>
            <person name="Kono N."/>
            <person name="Nakamura H."/>
            <person name="Mori M."/>
            <person name="Yoshida Y."/>
            <person name="Ohtoshi R."/>
            <person name="Malay A.D."/>
            <person name="Moran D.A.P."/>
            <person name="Tomita M."/>
            <person name="Numata K."/>
            <person name="Arakawa K."/>
        </authorList>
    </citation>
    <scope>NUCLEOTIDE SEQUENCE</scope>
</reference>
<name>A0A8X6ILL5_NEPPI</name>
<accession>A0A8X6ILL5</accession>